<dbReference type="Proteomes" id="UP000233551">
    <property type="component" value="Unassembled WGS sequence"/>
</dbReference>
<dbReference type="PROSITE" id="PS50181">
    <property type="entry name" value="FBOX"/>
    <property type="match status" value="1"/>
</dbReference>
<name>A0A218Y347_PUNGR</name>
<dbReference type="Proteomes" id="UP000197138">
    <property type="component" value="Unassembled WGS sequence"/>
</dbReference>
<evidence type="ECO:0000259" key="1">
    <source>
        <dbReference type="PROSITE" id="PS50181"/>
    </source>
</evidence>
<evidence type="ECO:0000313" key="4">
    <source>
        <dbReference type="Proteomes" id="UP000197138"/>
    </source>
</evidence>
<evidence type="ECO:0000313" key="2">
    <source>
        <dbReference type="EMBL" id="OWM91259.1"/>
    </source>
</evidence>
<sequence length="459" mass="51747">MEPTSVVAQAICKNLSDNQHVTHSSWLCDLPDAVLYHILSFLPMKDVVTTSILSKKWQYFWASVPNLEFCESDFSERSLFMNFVDRAFIFRDRSSIRALSLSCKVRRDAPRINAWITAAARGDLVELSLNLQDNEPITLPCRIFGSGALNKFELNSSCILRSHSSACLSSLKVVSLTRVTFVDDSSIRNLFSSPLLEELSIKHCKWMNLKSVSISAPKLMKLSIDDYDGDFLEECVSYDRQIEIDGTSLTSLFYRGELINRYCLRSAYQLVEVEISTSDHPALGVKFDLVAKNSYELLGSLSSVKSLTLSEVFLEDLGRRIQLFDAIPVLSMMTKLKVTEEYFTLVDYPAFFMLLRRSPNIHTLEFAEALDSAYTESMGEVPLCFSTQLKKIEIGTFCATSNEFSVVKALLKAATALEEMVMHVKGDNMDRDAISKKLMVLPRGLNCRIIVVPDRETQA</sequence>
<dbReference type="SMART" id="SM00256">
    <property type="entry name" value="FBOX"/>
    <property type="match status" value="1"/>
</dbReference>
<organism evidence="2 4">
    <name type="scientific">Punica granatum</name>
    <name type="common">Pomegranate</name>
    <dbReference type="NCBI Taxonomy" id="22663"/>
    <lineage>
        <taxon>Eukaryota</taxon>
        <taxon>Viridiplantae</taxon>
        <taxon>Streptophyta</taxon>
        <taxon>Embryophyta</taxon>
        <taxon>Tracheophyta</taxon>
        <taxon>Spermatophyta</taxon>
        <taxon>Magnoliopsida</taxon>
        <taxon>eudicotyledons</taxon>
        <taxon>Gunneridae</taxon>
        <taxon>Pentapetalae</taxon>
        <taxon>rosids</taxon>
        <taxon>malvids</taxon>
        <taxon>Myrtales</taxon>
        <taxon>Lythraceae</taxon>
        <taxon>Punica</taxon>
    </lineage>
</organism>
<dbReference type="AlphaFoldDB" id="A0A218Y347"/>
<dbReference type="SUPFAM" id="SSF81383">
    <property type="entry name" value="F-box domain"/>
    <property type="match status" value="1"/>
</dbReference>
<dbReference type="PANTHER" id="PTHR31900:SF30">
    <property type="entry name" value="SUPERFAMILY PROTEIN, PUTATIVE-RELATED"/>
    <property type="match status" value="1"/>
</dbReference>
<dbReference type="InterPro" id="IPR053781">
    <property type="entry name" value="F-box_AtFBL13-like"/>
</dbReference>
<dbReference type="InterPro" id="IPR032675">
    <property type="entry name" value="LRR_dom_sf"/>
</dbReference>
<accession>A0A218Y347</accession>
<dbReference type="EMBL" id="PGOL01003664">
    <property type="protein sequence ID" value="PKI40132.1"/>
    <property type="molecule type" value="Genomic_DNA"/>
</dbReference>
<dbReference type="Pfam" id="PF23622">
    <property type="entry name" value="LRR_At1g61320_AtMIF1"/>
    <property type="match status" value="1"/>
</dbReference>
<dbReference type="STRING" id="22663.A0A218Y347"/>
<dbReference type="InterPro" id="IPR036047">
    <property type="entry name" value="F-box-like_dom_sf"/>
</dbReference>
<dbReference type="EMBL" id="MTKT01000299">
    <property type="protein sequence ID" value="OWM91259.1"/>
    <property type="molecule type" value="Genomic_DNA"/>
</dbReference>
<dbReference type="InterPro" id="IPR001810">
    <property type="entry name" value="F-box_dom"/>
</dbReference>
<protein>
    <recommendedName>
        <fullName evidence="1">F-box domain-containing protein</fullName>
    </recommendedName>
</protein>
<evidence type="ECO:0000313" key="5">
    <source>
        <dbReference type="Proteomes" id="UP000233551"/>
    </source>
</evidence>
<dbReference type="Gene3D" id="3.80.10.10">
    <property type="entry name" value="Ribonuclease Inhibitor"/>
    <property type="match status" value="1"/>
</dbReference>
<dbReference type="InterPro" id="IPR050232">
    <property type="entry name" value="FBL13/AtMIF1-like"/>
</dbReference>
<dbReference type="PANTHER" id="PTHR31900">
    <property type="entry name" value="F-BOX/RNI SUPERFAMILY PROTEIN-RELATED"/>
    <property type="match status" value="1"/>
</dbReference>
<reference evidence="4" key="1">
    <citation type="journal article" date="2017" name="Plant J.">
        <title>The pomegranate (Punica granatum L.) genome and the genomics of punicalagin biosynthesis.</title>
        <authorList>
            <person name="Qin G."/>
            <person name="Xu C."/>
            <person name="Ming R."/>
            <person name="Tang H."/>
            <person name="Guyot R."/>
            <person name="Kramer E.M."/>
            <person name="Hu Y."/>
            <person name="Yi X."/>
            <person name="Qi Y."/>
            <person name="Xu X."/>
            <person name="Gao Z."/>
            <person name="Pan H."/>
            <person name="Jian J."/>
            <person name="Tian Y."/>
            <person name="Yue Z."/>
            <person name="Xu Y."/>
        </authorList>
    </citation>
    <scope>NUCLEOTIDE SEQUENCE [LARGE SCALE GENOMIC DNA]</scope>
    <source>
        <strain evidence="4">cv. Dabenzi</strain>
    </source>
</reference>
<evidence type="ECO:0000313" key="3">
    <source>
        <dbReference type="EMBL" id="PKI40132.1"/>
    </source>
</evidence>
<feature type="domain" description="F-box" evidence="1">
    <location>
        <begin position="24"/>
        <end position="58"/>
    </location>
</feature>
<dbReference type="SUPFAM" id="SSF52047">
    <property type="entry name" value="RNI-like"/>
    <property type="match status" value="1"/>
</dbReference>
<comment type="caution">
    <text evidence="2">The sequence shown here is derived from an EMBL/GenBank/DDBJ whole genome shotgun (WGS) entry which is preliminary data.</text>
</comment>
<gene>
    <name evidence="2" type="ORF">CDL15_Pgr000203</name>
    <name evidence="3" type="ORF">CRG98_039504</name>
</gene>
<keyword evidence="5" id="KW-1185">Reference proteome</keyword>
<reference evidence="3 5" key="3">
    <citation type="submission" date="2017-11" db="EMBL/GenBank/DDBJ databases">
        <title>De-novo sequencing of pomegranate (Punica granatum L.) genome.</title>
        <authorList>
            <person name="Akparov Z."/>
            <person name="Amiraslanov A."/>
            <person name="Hajiyeva S."/>
            <person name="Abbasov M."/>
            <person name="Kaur K."/>
            <person name="Hamwieh A."/>
            <person name="Solovyev V."/>
            <person name="Salamov A."/>
            <person name="Braich B."/>
            <person name="Kosarev P."/>
            <person name="Mahmoud A."/>
            <person name="Hajiyev E."/>
            <person name="Babayeva S."/>
            <person name="Izzatullayeva V."/>
            <person name="Mammadov A."/>
            <person name="Mammadov A."/>
            <person name="Sharifova S."/>
            <person name="Ojaghi J."/>
            <person name="Eynullazada K."/>
            <person name="Bayramov B."/>
            <person name="Abdulazimova A."/>
            <person name="Shahmuradov I."/>
        </authorList>
    </citation>
    <scope>NUCLEOTIDE SEQUENCE [LARGE SCALE GENOMIC DNA]</scope>
    <source>
        <strain evidence="3">AG2017</strain>
        <strain evidence="5">cv. AG2017</strain>
        <tissue evidence="3">Leaf</tissue>
    </source>
</reference>
<proteinExistence type="predicted"/>
<dbReference type="OrthoDB" id="612216at2759"/>
<dbReference type="CDD" id="cd22160">
    <property type="entry name" value="F-box_AtFBL13-like"/>
    <property type="match status" value="1"/>
</dbReference>
<reference evidence="2" key="2">
    <citation type="submission" date="2017-06" db="EMBL/GenBank/DDBJ databases">
        <title>The pomegranate genome and the genomics of punicalagin biosynthesis.</title>
        <authorList>
            <person name="Xu C."/>
        </authorList>
    </citation>
    <scope>NUCLEOTIDE SEQUENCE [LARGE SCALE GENOMIC DNA]</scope>
    <source>
        <tissue evidence="2">Fresh leaf</tissue>
    </source>
</reference>
<dbReference type="Gene3D" id="1.20.1280.50">
    <property type="match status" value="1"/>
</dbReference>
<dbReference type="InterPro" id="IPR055357">
    <property type="entry name" value="LRR_At1g61320_AtMIF1"/>
</dbReference>
<dbReference type="GeneID" id="116204309"/>
<dbReference type="Pfam" id="PF00646">
    <property type="entry name" value="F-box"/>
    <property type="match status" value="1"/>
</dbReference>